<keyword evidence="4" id="KW-1185">Reference proteome</keyword>
<dbReference type="InterPro" id="IPR054098">
    <property type="entry name" value="NGO1945-like_C"/>
</dbReference>
<dbReference type="Gene3D" id="3.90.930.50">
    <property type="match status" value="1"/>
</dbReference>
<dbReference type="Gene3D" id="1.10.150.690">
    <property type="entry name" value="DUF2063"/>
    <property type="match status" value="1"/>
</dbReference>
<dbReference type="GO" id="GO:0003677">
    <property type="term" value="F:DNA binding"/>
    <property type="evidence" value="ECO:0007669"/>
    <property type="project" value="UniProtKB-KW"/>
</dbReference>
<dbReference type="RefSeq" id="WP_311184236.1">
    <property type="nucleotide sequence ID" value="NZ_CP115543.1"/>
</dbReference>
<feature type="domain" description="Putative DNA-binding" evidence="1">
    <location>
        <begin position="8"/>
        <end position="93"/>
    </location>
</feature>
<evidence type="ECO:0000313" key="3">
    <source>
        <dbReference type="EMBL" id="WNH49974.1"/>
    </source>
</evidence>
<protein>
    <submittedName>
        <fullName evidence="3">DNA-binding domain-containing protein</fullName>
    </submittedName>
</protein>
<dbReference type="InterPro" id="IPR044922">
    <property type="entry name" value="DUF2063_N_sf"/>
</dbReference>
<organism evidence="3 4">
    <name type="scientific">Stenotrophomonas aracearum</name>
    <dbReference type="NCBI Taxonomy" id="3003272"/>
    <lineage>
        <taxon>Bacteria</taxon>
        <taxon>Pseudomonadati</taxon>
        <taxon>Pseudomonadota</taxon>
        <taxon>Gammaproteobacteria</taxon>
        <taxon>Lysobacterales</taxon>
        <taxon>Lysobacteraceae</taxon>
        <taxon>Stenotrophomonas</taxon>
    </lineage>
</organism>
<evidence type="ECO:0000259" key="1">
    <source>
        <dbReference type="Pfam" id="PF09836"/>
    </source>
</evidence>
<dbReference type="Proteomes" id="UP001305421">
    <property type="component" value="Chromosome"/>
</dbReference>
<feature type="domain" description="NGO1945-like C-terminal" evidence="2">
    <location>
        <begin position="142"/>
        <end position="236"/>
    </location>
</feature>
<dbReference type="Pfam" id="PF22106">
    <property type="entry name" value="NGO1945_C"/>
    <property type="match status" value="1"/>
</dbReference>
<proteinExistence type="predicted"/>
<sequence length="250" mass="27298">MSGVLRDQQSALTLHLRDPRGQPAPEGLEPRRLQIYRDLLFNNLRSLLGGSFPVLLQVLDADEWDALCRRYFIEHRCASPLFTEVAGEFVQWLQQQPSLPRPFLAELAHYEWVELALQSSEARPLPAGGAGFDPWQDPLARSALAWPLVYAWPVQQIGAGFQPESPPPEPTCLLARRVADGSIVFSQLSPLAGALLAQLDDAVARSGADHLRQLAEAHGLDIAALEQPGRALLTQLQATGVIGPARPTGS</sequence>
<dbReference type="EMBL" id="CP115543">
    <property type="protein sequence ID" value="WNH49974.1"/>
    <property type="molecule type" value="Genomic_DNA"/>
</dbReference>
<dbReference type="Pfam" id="PF09836">
    <property type="entry name" value="DUF2063"/>
    <property type="match status" value="1"/>
</dbReference>
<accession>A0ABY9YGH8</accession>
<keyword evidence="3" id="KW-0238">DNA-binding</keyword>
<name>A0ABY9YGH8_9GAMM</name>
<gene>
    <name evidence="3" type="ORF">PDM28_06625</name>
</gene>
<dbReference type="InterPro" id="IPR018640">
    <property type="entry name" value="DUF2063"/>
</dbReference>
<evidence type="ECO:0000313" key="4">
    <source>
        <dbReference type="Proteomes" id="UP001305421"/>
    </source>
</evidence>
<evidence type="ECO:0000259" key="2">
    <source>
        <dbReference type="Pfam" id="PF22106"/>
    </source>
</evidence>
<reference evidence="3 4" key="1">
    <citation type="submission" date="2022-12" db="EMBL/GenBank/DDBJ databases">
        <title>Two new species, Stenotrophomonas aracearum and Stenotrophomonas oahuensis, isolated from Anthurium (Araceae family) in Hawaii.</title>
        <authorList>
            <person name="Chunag S.C."/>
            <person name="Dobhal S."/>
            <person name="Alvarez A."/>
            <person name="Arif M."/>
        </authorList>
    </citation>
    <scope>NUCLEOTIDE SEQUENCE [LARGE SCALE GENOMIC DNA]</scope>
    <source>
        <strain evidence="3 4">A5588</strain>
    </source>
</reference>